<keyword evidence="2" id="KW-1185">Reference proteome</keyword>
<organism evidence="1 2">
    <name type="scientific">Dentiscutata heterogama</name>
    <dbReference type="NCBI Taxonomy" id="1316150"/>
    <lineage>
        <taxon>Eukaryota</taxon>
        <taxon>Fungi</taxon>
        <taxon>Fungi incertae sedis</taxon>
        <taxon>Mucoromycota</taxon>
        <taxon>Glomeromycotina</taxon>
        <taxon>Glomeromycetes</taxon>
        <taxon>Diversisporales</taxon>
        <taxon>Gigasporaceae</taxon>
        <taxon>Dentiscutata</taxon>
    </lineage>
</organism>
<sequence length="277" mass="32299">MLPVSKCVYQLQKNISIAHQKLQDLENNKNTKSDSNISDTKVLEKNVFIDEEKAKTISNRKKAKSRQAITKMINITTFFSKDEKFNLESSNEESQNLDCVNTENNQQQSFKNNQQQSIENNQQQSIDNTIKKIEIIIKNKKLRKVELVHYQLVIWYLHLPQSEKNKKDSSETVATYFEEKVVPDLGFTTPQIISVRMLYTFWRPDNKQPLRKKDLDAASGANCDGYWNRVNSMTLNILNTNQINLYSEDNQPLLHSAMWNSDIQEIVFPSDYEIKEL</sequence>
<evidence type="ECO:0000313" key="2">
    <source>
        <dbReference type="Proteomes" id="UP000789702"/>
    </source>
</evidence>
<dbReference type="EMBL" id="CAJVPU010006684">
    <property type="protein sequence ID" value="CAG8563669.1"/>
    <property type="molecule type" value="Genomic_DNA"/>
</dbReference>
<protein>
    <submittedName>
        <fullName evidence="1">7383_t:CDS:1</fullName>
    </submittedName>
</protein>
<reference evidence="1" key="1">
    <citation type="submission" date="2021-06" db="EMBL/GenBank/DDBJ databases">
        <authorList>
            <person name="Kallberg Y."/>
            <person name="Tangrot J."/>
            <person name="Rosling A."/>
        </authorList>
    </citation>
    <scope>NUCLEOTIDE SEQUENCE</scope>
    <source>
        <strain evidence="1">IL203A</strain>
    </source>
</reference>
<gene>
    <name evidence="1" type="ORF">DHETER_LOCUS5756</name>
</gene>
<dbReference type="Proteomes" id="UP000789702">
    <property type="component" value="Unassembled WGS sequence"/>
</dbReference>
<comment type="caution">
    <text evidence="1">The sequence shown here is derived from an EMBL/GenBank/DDBJ whole genome shotgun (WGS) entry which is preliminary data.</text>
</comment>
<evidence type="ECO:0000313" key="1">
    <source>
        <dbReference type="EMBL" id="CAG8563669.1"/>
    </source>
</evidence>
<proteinExistence type="predicted"/>
<accession>A0ACA9M2J3</accession>
<name>A0ACA9M2J3_9GLOM</name>